<dbReference type="Proteomes" id="UP000663908">
    <property type="component" value="Chromosome"/>
</dbReference>
<dbReference type="SUPFAM" id="SSF90257">
    <property type="entry name" value="Myosin rod fragments"/>
    <property type="match status" value="1"/>
</dbReference>
<dbReference type="RefSeq" id="WP_208030918.1">
    <property type="nucleotide sequence ID" value="NZ_CP071839.1"/>
</dbReference>
<feature type="coiled-coil region" evidence="1">
    <location>
        <begin position="16"/>
        <end position="71"/>
    </location>
</feature>
<reference evidence="2 3" key="1">
    <citation type="submission" date="2021-03" db="EMBL/GenBank/DDBJ databases">
        <title>Complete genome sequence of Streptomyces cyanogenus S136, producer of anticancer angucycline landomycin A.</title>
        <authorList>
            <person name="Hrab P."/>
            <person name="Ruckert C."/>
            <person name="Busche T."/>
            <person name="Ostash I."/>
            <person name="Kalinowski J."/>
            <person name="Fedorenko V."/>
            <person name="Yushchuk O."/>
            <person name="Ostash B."/>
        </authorList>
    </citation>
    <scope>NUCLEOTIDE SEQUENCE [LARGE SCALE GENOMIC DNA]</scope>
    <source>
        <strain evidence="2 3">S136</strain>
    </source>
</reference>
<name>A0ABX7TK16_STRCY</name>
<organism evidence="2 3">
    <name type="scientific">Streptomyces cyanogenus</name>
    <dbReference type="NCBI Taxonomy" id="80860"/>
    <lineage>
        <taxon>Bacteria</taxon>
        <taxon>Bacillati</taxon>
        <taxon>Actinomycetota</taxon>
        <taxon>Actinomycetes</taxon>
        <taxon>Kitasatosporales</taxon>
        <taxon>Streptomycetaceae</taxon>
        <taxon>Streptomyces</taxon>
    </lineage>
</organism>
<keyword evidence="3" id="KW-1185">Reference proteome</keyword>
<evidence type="ECO:0000256" key="1">
    <source>
        <dbReference type="SAM" id="Coils"/>
    </source>
</evidence>
<proteinExistence type="predicted"/>
<gene>
    <name evidence="2" type="ORF">S1361_06675</name>
</gene>
<dbReference type="Gene3D" id="1.20.5.340">
    <property type="match status" value="1"/>
</dbReference>
<keyword evidence="1" id="KW-0175">Coiled coil</keyword>
<protein>
    <submittedName>
        <fullName evidence="2">Uncharacterized protein</fullName>
    </submittedName>
</protein>
<dbReference type="EMBL" id="CP071839">
    <property type="protein sequence ID" value="QTD97030.1"/>
    <property type="molecule type" value="Genomic_DNA"/>
</dbReference>
<accession>A0ABX7TK16</accession>
<evidence type="ECO:0000313" key="3">
    <source>
        <dbReference type="Proteomes" id="UP000663908"/>
    </source>
</evidence>
<sequence length="138" mass="15763">MSLTLIPGRTNRPARKHRAIDRLAQREQELAELQRRLADADALILRQATRLSELETANEQLADRLQQTRDALINVGRDRDALERYVGELEGQVADRDRRLDIRTWAHAAVTRTQEMPVVEVVPLHRAPFAVVDEEVVA</sequence>
<evidence type="ECO:0000313" key="2">
    <source>
        <dbReference type="EMBL" id="QTD97030.1"/>
    </source>
</evidence>